<dbReference type="EnsemblPlants" id="TuG1812G0200002816.01.T01">
    <property type="protein sequence ID" value="TuG1812G0200002816.01.T01.cds440693"/>
    <property type="gene ID" value="TuG1812G0200002816.01"/>
</dbReference>
<feature type="compositionally biased region" description="Gly residues" evidence="1">
    <location>
        <begin position="52"/>
        <end position="67"/>
    </location>
</feature>
<name>A0A8R7THS5_TRIUA</name>
<proteinExistence type="predicted"/>
<organism evidence="2 3">
    <name type="scientific">Triticum urartu</name>
    <name type="common">Red wild einkorn</name>
    <name type="synonym">Crithodium urartu</name>
    <dbReference type="NCBI Taxonomy" id="4572"/>
    <lineage>
        <taxon>Eukaryota</taxon>
        <taxon>Viridiplantae</taxon>
        <taxon>Streptophyta</taxon>
        <taxon>Embryophyta</taxon>
        <taxon>Tracheophyta</taxon>
        <taxon>Spermatophyta</taxon>
        <taxon>Magnoliopsida</taxon>
        <taxon>Liliopsida</taxon>
        <taxon>Poales</taxon>
        <taxon>Poaceae</taxon>
        <taxon>BOP clade</taxon>
        <taxon>Pooideae</taxon>
        <taxon>Triticodae</taxon>
        <taxon>Triticeae</taxon>
        <taxon>Triticinae</taxon>
        <taxon>Triticum</taxon>
    </lineage>
</organism>
<accession>A0A8R7THS5</accession>
<evidence type="ECO:0000313" key="3">
    <source>
        <dbReference type="Proteomes" id="UP000015106"/>
    </source>
</evidence>
<feature type="region of interest" description="Disordered" evidence="1">
    <location>
        <begin position="1"/>
        <end position="67"/>
    </location>
</feature>
<feature type="compositionally biased region" description="Basic and acidic residues" evidence="1">
    <location>
        <begin position="21"/>
        <end position="31"/>
    </location>
</feature>
<reference evidence="2" key="3">
    <citation type="submission" date="2022-06" db="UniProtKB">
        <authorList>
            <consortium name="EnsemblPlants"/>
        </authorList>
    </citation>
    <scope>IDENTIFICATION</scope>
</reference>
<dbReference type="Proteomes" id="UP000015106">
    <property type="component" value="Chromosome 2"/>
</dbReference>
<dbReference type="AlphaFoldDB" id="A0A8R7THS5"/>
<protein>
    <submittedName>
        <fullName evidence="2">Uncharacterized protein</fullName>
    </submittedName>
</protein>
<keyword evidence="3" id="KW-1185">Reference proteome</keyword>
<reference evidence="2" key="2">
    <citation type="submission" date="2018-03" db="EMBL/GenBank/DDBJ databases">
        <title>The Triticum urartu genome reveals the dynamic nature of wheat genome evolution.</title>
        <authorList>
            <person name="Ling H."/>
            <person name="Ma B."/>
            <person name="Shi X."/>
            <person name="Liu H."/>
            <person name="Dong L."/>
            <person name="Sun H."/>
            <person name="Cao Y."/>
            <person name="Gao Q."/>
            <person name="Zheng S."/>
            <person name="Li Y."/>
            <person name="Yu Y."/>
            <person name="Du H."/>
            <person name="Qi M."/>
            <person name="Li Y."/>
            <person name="Yu H."/>
            <person name="Cui Y."/>
            <person name="Wang N."/>
            <person name="Chen C."/>
            <person name="Wu H."/>
            <person name="Zhao Y."/>
            <person name="Zhang J."/>
            <person name="Li Y."/>
            <person name="Zhou W."/>
            <person name="Zhang B."/>
            <person name="Hu W."/>
            <person name="Eijk M."/>
            <person name="Tang J."/>
            <person name="Witsenboer H."/>
            <person name="Zhao S."/>
            <person name="Li Z."/>
            <person name="Zhang A."/>
            <person name="Wang D."/>
            <person name="Liang C."/>
        </authorList>
    </citation>
    <scope>NUCLEOTIDE SEQUENCE [LARGE SCALE GENOMIC DNA]</scope>
    <source>
        <strain evidence="2">cv. G1812</strain>
    </source>
</reference>
<feature type="compositionally biased region" description="Pro residues" evidence="1">
    <location>
        <begin position="1"/>
        <end position="11"/>
    </location>
</feature>
<evidence type="ECO:0000256" key="1">
    <source>
        <dbReference type="SAM" id="MobiDB-lite"/>
    </source>
</evidence>
<sequence length="67" mass="7239">MLPVPPAPPPTLKTQPPLLTHGDDQRRIWNHRERRPGGARAGRKRRDRGGNEGEGGARGAGEGGRGR</sequence>
<evidence type="ECO:0000313" key="2">
    <source>
        <dbReference type="EnsemblPlants" id="TuG1812G0200002816.01.T01.cds440693"/>
    </source>
</evidence>
<dbReference type="Gramene" id="TuG1812G0200002816.01.T01">
    <property type="protein sequence ID" value="TuG1812G0200002816.01.T01.cds440693"/>
    <property type="gene ID" value="TuG1812G0200002816.01"/>
</dbReference>
<reference evidence="3" key="1">
    <citation type="journal article" date="2013" name="Nature">
        <title>Draft genome of the wheat A-genome progenitor Triticum urartu.</title>
        <authorList>
            <person name="Ling H.Q."/>
            <person name="Zhao S."/>
            <person name="Liu D."/>
            <person name="Wang J."/>
            <person name="Sun H."/>
            <person name="Zhang C."/>
            <person name="Fan H."/>
            <person name="Li D."/>
            <person name="Dong L."/>
            <person name="Tao Y."/>
            <person name="Gao C."/>
            <person name="Wu H."/>
            <person name="Li Y."/>
            <person name="Cui Y."/>
            <person name="Guo X."/>
            <person name="Zheng S."/>
            <person name="Wang B."/>
            <person name="Yu K."/>
            <person name="Liang Q."/>
            <person name="Yang W."/>
            <person name="Lou X."/>
            <person name="Chen J."/>
            <person name="Feng M."/>
            <person name="Jian J."/>
            <person name="Zhang X."/>
            <person name="Luo G."/>
            <person name="Jiang Y."/>
            <person name="Liu J."/>
            <person name="Wang Z."/>
            <person name="Sha Y."/>
            <person name="Zhang B."/>
            <person name="Wu H."/>
            <person name="Tang D."/>
            <person name="Shen Q."/>
            <person name="Xue P."/>
            <person name="Zou S."/>
            <person name="Wang X."/>
            <person name="Liu X."/>
            <person name="Wang F."/>
            <person name="Yang Y."/>
            <person name="An X."/>
            <person name="Dong Z."/>
            <person name="Zhang K."/>
            <person name="Zhang X."/>
            <person name="Luo M.C."/>
            <person name="Dvorak J."/>
            <person name="Tong Y."/>
            <person name="Wang J."/>
            <person name="Yang H."/>
            <person name="Li Z."/>
            <person name="Wang D."/>
            <person name="Zhang A."/>
            <person name="Wang J."/>
        </authorList>
    </citation>
    <scope>NUCLEOTIDE SEQUENCE</scope>
    <source>
        <strain evidence="3">cv. G1812</strain>
    </source>
</reference>